<proteinExistence type="predicted"/>
<protein>
    <submittedName>
        <fullName evidence="1">Uncharacterized protein</fullName>
    </submittedName>
</protein>
<reference evidence="1" key="1">
    <citation type="submission" date="2011-02" db="EMBL/GenBank/DDBJ databases">
        <title>The genome of the leaf-cutting ant Acromyrmex echinatior suggests key adaptations to social evolution and fungus farming.</title>
        <authorList>
            <person name="Nygaard S."/>
            <person name="Zhang G."/>
        </authorList>
    </citation>
    <scope>NUCLEOTIDE SEQUENCE</scope>
</reference>
<sequence length="204" mass="23819">MSLFGNRIIEGNQECPGCPRSSTPEIFLKDRQTHQQKLSVRMKRKELHEAMRKRVNSTVEGSSIIVLCNTHSRGRGNTDTDLKLILLDHKKLKFLYISAKLFLSTLLVIKEHVTAKQTVQLFLRSFFFDSDASVLYELLRYCIYSLVKVLVKVQANSRFPKQVHGFTARGEEKRRRETRRFAAESRSSDQYRIMDYCMLTYNCK</sequence>
<dbReference type="Proteomes" id="UP000007755">
    <property type="component" value="Unassembled WGS sequence"/>
</dbReference>
<gene>
    <name evidence="1" type="ORF">G5I_08715</name>
</gene>
<dbReference type="AlphaFoldDB" id="F4WS99"/>
<name>F4WS99_ACREC</name>
<dbReference type="EMBL" id="GL888307">
    <property type="protein sequence ID" value="EGI62935.1"/>
    <property type="molecule type" value="Genomic_DNA"/>
</dbReference>
<dbReference type="InParanoid" id="F4WS99"/>
<keyword evidence="2" id="KW-1185">Reference proteome</keyword>
<evidence type="ECO:0000313" key="2">
    <source>
        <dbReference type="Proteomes" id="UP000007755"/>
    </source>
</evidence>
<accession>F4WS99</accession>
<evidence type="ECO:0000313" key="1">
    <source>
        <dbReference type="EMBL" id="EGI62935.1"/>
    </source>
</evidence>
<organism evidence="2">
    <name type="scientific">Acromyrmex echinatior</name>
    <name type="common">Panamanian leafcutter ant</name>
    <name type="synonym">Acromyrmex octospinosus echinatior</name>
    <dbReference type="NCBI Taxonomy" id="103372"/>
    <lineage>
        <taxon>Eukaryota</taxon>
        <taxon>Metazoa</taxon>
        <taxon>Ecdysozoa</taxon>
        <taxon>Arthropoda</taxon>
        <taxon>Hexapoda</taxon>
        <taxon>Insecta</taxon>
        <taxon>Pterygota</taxon>
        <taxon>Neoptera</taxon>
        <taxon>Endopterygota</taxon>
        <taxon>Hymenoptera</taxon>
        <taxon>Apocrita</taxon>
        <taxon>Aculeata</taxon>
        <taxon>Formicoidea</taxon>
        <taxon>Formicidae</taxon>
        <taxon>Myrmicinae</taxon>
        <taxon>Acromyrmex</taxon>
    </lineage>
</organism>